<keyword evidence="2" id="KW-1185">Reference proteome</keyword>
<gene>
    <name evidence="1" type="ORF">DPMN_141474</name>
</gene>
<evidence type="ECO:0000313" key="2">
    <source>
        <dbReference type="Proteomes" id="UP000828390"/>
    </source>
</evidence>
<reference evidence="1" key="1">
    <citation type="journal article" date="2019" name="bioRxiv">
        <title>The Genome of the Zebra Mussel, Dreissena polymorpha: A Resource for Invasive Species Research.</title>
        <authorList>
            <person name="McCartney M.A."/>
            <person name="Auch B."/>
            <person name="Kono T."/>
            <person name="Mallez S."/>
            <person name="Zhang Y."/>
            <person name="Obille A."/>
            <person name="Becker A."/>
            <person name="Abrahante J.E."/>
            <person name="Garbe J."/>
            <person name="Badalamenti J.P."/>
            <person name="Herman A."/>
            <person name="Mangelson H."/>
            <person name="Liachko I."/>
            <person name="Sullivan S."/>
            <person name="Sone E.D."/>
            <person name="Koren S."/>
            <person name="Silverstein K.A.T."/>
            <person name="Beckman K.B."/>
            <person name="Gohl D.M."/>
        </authorList>
    </citation>
    <scope>NUCLEOTIDE SEQUENCE</scope>
    <source>
        <strain evidence="1">Duluth1</strain>
        <tissue evidence="1">Whole animal</tissue>
    </source>
</reference>
<name>A0A9D4GCQ7_DREPO</name>
<evidence type="ECO:0000313" key="1">
    <source>
        <dbReference type="EMBL" id="KAH3813026.1"/>
    </source>
</evidence>
<accession>A0A9D4GCQ7</accession>
<dbReference type="EMBL" id="JAIWYP010000006">
    <property type="protein sequence ID" value="KAH3813026.1"/>
    <property type="molecule type" value="Genomic_DNA"/>
</dbReference>
<proteinExistence type="predicted"/>
<dbReference type="Proteomes" id="UP000828390">
    <property type="component" value="Unassembled WGS sequence"/>
</dbReference>
<sequence>MVSMFSDSTNAFVQAQLYGFTYTTDLDDKTSPYFLRLQSRFCADVSRFFIGLAEV</sequence>
<organism evidence="1 2">
    <name type="scientific">Dreissena polymorpha</name>
    <name type="common">Zebra mussel</name>
    <name type="synonym">Mytilus polymorpha</name>
    <dbReference type="NCBI Taxonomy" id="45954"/>
    <lineage>
        <taxon>Eukaryota</taxon>
        <taxon>Metazoa</taxon>
        <taxon>Spiralia</taxon>
        <taxon>Lophotrochozoa</taxon>
        <taxon>Mollusca</taxon>
        <taxon>Bivalvia</taxon>
        <taxon>Autobranchia</taxon>
        <taxon>Heteroconchia</taxon>
        <taxon>Euheterodonta</taxon>
        <taxon>Imparidentia</taxon>
        <taxon>Neoheterodontei</taxon>
        <taxon>Myida</taxon>
        <taxon>Dreissenoidea</taxon>
        <taxon>Dreissenidae</taxon>
        <taxon>Dreissena</taxon>
    </lineage>
</organism>
<dbReference type="AlphaFoldDB" id="A0A9D4GCQ7"/>
<protein>
    <submittedName>
        <fullName evidence="1">Uncharacterized protein</fullName>
    </submittedName>
</protein>
<comment type="caution">
    <text evidence="1">The sequence shown here is derived from an EMBL/GenBank/DDBJ whole genome shotgun (WGS) entry which is preliminary data.</text>
</comment>
<reference evidence="1" key="2">
    <citation type="submission" date="2020-11" db="EMBL/GenBank/DDBJ databases">
        <authorList>
            <person name="McCartney M.A."/>
            <person name="Auch B."/>
            <person name="Kono T."/>
            <person name="Mallez S."/>
            <person name="Becker A."/>
            <person name="Gohl D.M."/>
            <person name="Silverstein K.A.T."/>
            <person name="Koren S."/>
            <person name="Bechman K.B."/>
            <person name="Herman A."/>
            <person name="Abrahante J.E."/>
            <person name="Garbe J."/>
        </authorList>
    </citation>
    <scope>NUCLEOTIDE SEQUENCE</scope>
    <source>
        <strain evidence="1">Duluth1</strain>
        <tissue evidence="1">Whole animal</tissue>
    </source>
</reference>